<feature type="domain" description="Terminase large subunit gp17-like C-terminal" evidence="3">
    <location>
        <begin position="273"/>
        <end position="425"/>
    </location>
</feature>
<evidence type="ECO:0000259" key="2">
    <source>
        <dbReference type="Pfam" id="PF04466"/>
    </source>
</evidence>
<dbReference type="InterPro" id="IPR027417">
    <property type="entry name" value="P-loop_NTPase"/>
</dbReference>
<keyword evidence="1" id="KW-1188">Viral release from host cell</keyword>
<evidence type="ECO:0000313" key="4">
    <source>
        <dbReference type="EMBL" id="TWI41041.1"/>
    </source>
</evidence>
<evidence type="ECO:0000256" key="1">
    <source>
        <dbReference type="ARBA" id="ARBA00022612"/>
    </source>
</evidence>
<organism evidence="4 5">
    <name type="scientific">Pseudoduganella flava</name>
    <dbReference type="NCBI Taxonomy" id="871742"/>
    <lineage>
        <taxon>Bacteria</taxon>
        <taxon>Pseudomonadati</taxon>
        <taxon>Pseudomonadota</taxon>
        <taxon>Betaproteobacteria</taxon>
        <taxon>Burkholderiales</taxon>
        <taxon>Oxalobacteraceae</taxon>
        <taxon>Telluria group</taxon>
        <taxon>Pseudoduganella</taxon>
    </lineage>
</organism>
<dbReference type="EMBL" id="VLKW01000018">
    <property type="protein sequence ID" value="TWI41041.1"/>
    <property type="molecule type" value="Genomic_DNA"/>
</dbReference>
<evidence type="ECO:0000313" key="5">
    <source>
        <dbReference type="Proteomes" id="UP000315112"/>
    </source>
</evidence>
<dbReference type="InterPro" id="IPR035412">
    <property type="entry name" value="Terminase_L_N"/>
</dbReference>
<protein>
    <submittedName>
        <fullName evidence="4">PBSX family phage terminase large subunit</fullName>
    </submittedName>
</protein>
<feature type="domain" description="Phage terminase large subunit N-terminal" evidence="2">
    <location>
        <begin position="24"/>
        <end position="193"/>
    </location>
</feature>
<reference evidence="4 5" key="1">
    <citation type="journal article" date="2015" name="Stand. Genomic Sci.">
        <title>Genomic Encyclopedia of Bacterial and Archaeal Type Strains, Phase III: the genomes of soil and plant-associated and newly described type strains.</title>
        <authorList>
            <person name="Whitman W.B."/>
            <person name="Woyke T."/>
            <person name="Klenk H.P."/>
            <person name="Zhou Y."/>
            <person name="Lilburn T.G."/>
            <person name="Beck B.J."/>
            <person name="De Vos P."/>
            <person name="Vandamme P."/>
            <person name="Eisen J.A."/>
            <person name="Garrity G."/>
            <person name="Hugenholtz P."/>
            <person name="Kyrpides N.C."/>
        </authorList>
    </citation>
    <scope>NUCLEOTIDE SEQUENCE [LARGE SCALE GENOMIC DNA]</scope>
    <source>
        <strain evidence="4 5">CGMCC 1.10685</strain>
    </source>
</reference>
<proteinExistence type="predicted"/>
<evidence type="ECO:0000259" key="3">
    <source>
        <dbReference type="Pfam" id="PF17289"/>
    </source>
</evidence>
<sequence length="453" mass="50083">MAFTPTEKQSAATKIMAGLAVWIMLFGGGRSGKTFITVRNIVARALKAPGSRHMIVRFRYNHVKSSIILDTFPKVMRVCFPELVKDTDWKMNMSDGYATLPGGSEIWFGGLDDGPRMEKILGMEFCTIYANEASQISWAGIQMLLTRLAQRVMQKIPGREDVPLRLRFLFDCNPPSKAHWTFKVFKQKVDPETGEPLKNAGNYESFQMNPMDNAANLSPEYLDTLEGLTERMKRRFLHGEFAEATPNALFDEADIDRWRADEAPQDLVRVVVAVDPSGSDDDSQSDNDEIGLVVSGLATDGKAYVLEDATLQAGPATWGRMAVTAYQRHGADCLVAESNFGGAMVKQVILAAAREMGVKVNFKMVTASRGKVQRAEPFSALYEQGKVRHVGMLPKLEDELCAFSTTGYTGPRSPNRADACIWSLAELFPAIVKPEAPKRPVAPRQHVPSGWLG</sequence>
<dbReference type="AlphaFoldDB" id="A0A562P9G2"/>
<gene>
    <name evidence="4" type="ORF">IP92_05761</name>
</gene>
<dbReference type="Pfam" id="PF17289">
    <property type="entry name" value="Terminase_6C"/>
    <property type="match status" value="1"/>
</dbReference>
<comment type="caution">
    <text evidence="4">The sequence shown here is derived from an EMBL/GenBank/DDBJ whole genome shotgun (WGS) entry which is preliminary data.</text>
</comment>
<dbReference type="InterPro" id="IPR035421">
    <property type="entry name" value="Terminase_6C"/>
</dbReference>
<dbReference type="Gene3D" id="3.40.50.300">
    <property type="entry name" value="P-loop containing nucleotide triphosphate hydrolases"/>
    <property type="match status" value="1"/>
</dbReference>
<name>A0A562P9G2_9BURK</name>
<dbReference type="Proteomes" id="UP000315112">
    <property type="component" value="Unassembled WGS sequence"/>
</dbReference>
<accession>A0A562P9G2</accession>
<dbReference type="Pfam" id="PF04466">
    <property type="entry name" value="Terminase_3"/>
    <property type="match status" value="1"/>
</dbReference>